<protein>
    <recommendedName>
        <fullName evidence="1">Protein kinase domain-containing protein</fullName>
    </recommendedName>
</protein>
<dbReference type="CDD" id="cd13999">
    <property type="entry name" value="STKc_MAP3K-like"/>
    <property type="match status" value="1"/>
</dbReference>
<dbReference type="PIRSF" id="PIRSF000654">
    <property type="entry name" value="Integrin-linked_kinase"/>
    <property type="match status" value="1"/>
</dbReference>
<reference evidence="2 3" key="1">
    <citation type="submission" date="2021-09" db="EMBL/GenBank/DDBJ databases">
        <title>Genomic insights and catalytic innovation underlie evolution of tropane alkaloids biosynthesis.</title>
        <authorList>
            <person name="Wang Y.-J."/>
            <person name="Tian T."/>
            <person name="Huang J.-P."/>
            <person name="Huang S.-X."/>
        </authorList>
    </citation>
    <scope>NUCLEOTIDE SEQUENCE [LARGE SCALE GENOMIC DNA]</scope>
    <source>
        <strain evidence="2">KIB-2018</strain>
        <tissue evidence="2">Leaf</tissue>
    </source>
</reference>
<dbReference type="AlphaFoldDB" id="A0AAV8SX50"/>
<comment type="caution">
    <text evidence="2">The sequence shown here is derived from an EMBL/GenBank/DDBJ whole genome shotgun (WGS) entry which is preliminary data.</text>
</comment>
<dbReference type="InterPro" id="IPR011009">
    <property type="entry name" value="Kinase-like_dom_sf"/>
</dbReference>
<dbReference type="Proteomes" id="UP001159364">
    <property type="component" value="Linkage Group LG07"/>
</dbReference>
<dbReference type="Pfam" id="PF07714">
    <property type="entry name" value="PK_Tyr_Ser-Thr"/>
    <property type="match status" value="1"/>
</dbReference>
<evidence type="ECO:0000313" key="3">
    <source>
        <dbReference type="Proteomes" id="UP001159364"/>
    </source>
</evidence>
<dbReference type="PRINTS" id="PR00109">
    <property type="entry name" value="TYRKINASE"/>
</dbReference>
<dbReference type="PANTHER" id="PTHR44329">
    <property type="entry name" value="SERINE/THREONINE-PROTEIN KINASE TNNI3K-RELATED"/>
    <property type="match status" value="1"/>
</dbReference>
<dbReference type="Gene3D" id="3.30.200.20">
    <property type="entry name" value="Phosphorylase Kinase, domain 1"/>
    <property type="match status" value="1"/>
</dbReference>
<proteinExistence type="predicted"/>
<dbReference type="Gene3D" id="1.10.510.10">
    <property type="entry name" value="Transferase(Phosphotransferase) domain 1"/>
    <property type="match status" value="1"/>
</dbReference>
<name>A0AAV8SX50_9ROSI</name>
<dbReference type="GO" id="GO:0005524">
    <property type="term" value="F:ATP binding"/>
    <property type="evidence" value="ECO:0007669"/>
    <property type="project" value="InterPro"/>
</dbReference>
<gene>
    <name evidence="2" type="ORF">K2173_003280</name>
</gene>
<dbReference type="InterPro" id="IPR000719">
    <property type="entry name" value="Prot_kinase_dom"/>
</dbReference>
<accession>A0AAV8SX50</accession>
<dbReference type="InterPro" id="IPR051681">
    <property type="entry name" value="Ser/Thr_Kinases-Pseudokinases"/>
</dbReference>
<evidence type="ECO:0000259" key="1">
    <source>
        <dbReference type="PROSITE" id="PS50011"/>
    </source>
</evidence>
<dbReference type="SUPFAM" id="SSF56112">
    <property type="entry name" value="Protein kinase-like (PK-like)"/>
    <property type="match status" value="1"/>
</dbReference>
<evidence type="ECO:0000313" key="2">
    <source>
        <dbReference type="EMBL" id="KAJ8759042.1"/>
    </source>
</evidence>
<dbReference type="EMBL" id="JAIWQS010000007">
    <property type="protein sequence ID" value="KAJ8759042.1"/>
    <property type="molecule type" value="Genomic_DNA"/>
</dbReference>
<dbReference type="GO" id="GO:0005886">
    <property type="term" value="C:plasma membrane"/>
    <property type="evidence" value="ECO:0007669"/>
    <property type="project" value="TreeGrafter"/>
</dbReference>
<dbReference type="PANTHER" id="PTHR44329:SF280">
    <property type="entry name" value="PROTEIN KINASE"/>
    <property type="match status" value="1"/>
</dbReference>
<dbReference type="PROSITE" id="PS50011">
    <property type="entry name" value="PROTEIN_KINASE_DOM"/>
    <property type="match status" value="1"/>
</dbReference>
<dbReference type="InterPro" id="IPR001245">
    <property type="entry name" value="Ser-Thr/Tyr_kinase_cat_dom"/>
</dbReference>
<feature type="domain" description="Protein kinase" evidence="1">
    <location>
        <begin position="40"/>
        <end position="314"/>
    </location>
</feature>
<dbReference type="GO" id="GO:0004674">
    <property type="term" value="F:protein serine/threonine kinase activity"/>
    <property type="evidence" value="ECO:0007669"/>
    <property type="project" value="TreeGrafter"/>
</dbReference>
<sequence length="341" mass="38677">MKMDSKSLALLDRHLDKLWDVVQNYKLEVKEEWDIDTKNLLFNHVIARRAYATVHRAVYNGRDVVVKVLEMGQEDLRTSEVATQMKVFRQEVSTWAKLDHPNVSKFIGAFTDPSGTAINICNRQLAGNVCGIVSEYYPGGTLKSYLFNNRERKLPFKTVMHLALDLARGLAYLHSKNVVHRGIKAENMLLDEDQTLKVADFGVSRIQASVTSEMTGLTGTLGYMAPEVFENKPYTCKCDVYSFGICLWEIYCCDLPYPNLNFSELTSAVTYKNARPQIPKCCPKSLANVMRRCWDSDPNKRPEMNEVIATLEAIDPSKGKGMIPTDQRLGCYCFFRRASSP</sequence>
<keyword evidence="3" id="KW-1185">Reference proteome</keyword>
<organism evidence="2 3">
    <name type="scientific">Erythroxylum novogranatense</name>
    <dbReference type="NCBI Taxonomy" id="1862640"/>
    <lineage>
        <taxon>Eukaryota</taxon>
        <taxon>Viridiplantae</taxon>
        <taxon>Streptophyta</taxon>
        <taxon>Embryophyta</taxon>
        <taxon>Tracheophyta</taxon>
        <taxon>Spermatophyta</taxon>
        <taxon>Magnoliopsida</taxon>
        <taxon>eudicotyledons</taxon>
        <taxon>Gunneridae</taxon>
        <taxon>Pentapetalae</taxon>
        <taxon>rosids</taxon>
        <taxon>fabids</taxon>
        <taxon>Malpighiales</taxon>
        <taxon>Erythroxylaceae</taxon>
        <taxon>Erythroxylum</taxon>
    </lineage>
</organism>